<evidence type="ECO:0000313" key="12">
    <source>
        <dbReference type="EMBL" id="OQV14215.1"/>
    </source>
</evidence>
<keyword evidence="10" id="KW-0012">Acyltransferase</keyword>
<dbReference type="AlphaFoldDB" id="A0A1W0WG92"/>
<evidence type="ECO:0000256" key="1">
    <source>
        <dbReference type="ARBA" id="ARBA00004477"/>
    </source>
</evidence>
<dbReference type="GO" id="GO:0004144">
    <property type="term" value="F:diacylglycerol O-acyltransferase activity"/>
    <property type="evidence" value="ECO:0007669"/>
    <property type="project" value="TreeGrafter"/>
</dbReference>
<keyword evidence="13" id="KW-1185">Reference proteome</keyword>
<keyword evidence="6 11" id="KW-0256">Endoplasmic reticulum</keyword>
<keyword evidence="5 11" id="KW-0812">Transmembrane</keyword>
<keyword evidence="8" id="KW-0443">Lipid metabolism</keyword>
<comment type="caution">
    <text evidence="11">Lacks conserved residue(s) required for the propagation of feature annotation.</text>
</comment>
<dbReference type="PANTHER" id="PTHR12317:SF79">
    <property type="entry name" value="ACYLTRANSFERASE"/>
    <property type="match status" value="1"/>
</dbReference>
<evidence type="ECO:0000256" key="7">
    <source>
        <dbReference type="ARBA" id="ARBA00022989"/>
    </source>
</evidence>
<keyword evidence="4 11" id="KW-0808">Transferase</keyword>
<dbReference type="Pfam" id="PF03982">
    <property type="entry name" value="DAGAT"/>
    <property type="match status" value="1"/>
</dbReference>
<dbReference type="EMBL" id="MTYJ01000108">
    <property type="protein sequence ID" value="OQV14215.1"/>
    <property type="molecule type" value="Genomic_DNA"/>
</dbReference>
<comment type="similarity">
    <text evidence="2 11">Belongs to the diacylglycerol acyltransferase family.</text>
</comment>
<organism evidence="12 13">
    <name type="scientific">Hypsibius exemplaris</name>
    <name type="common">Freshwater tardigrade</name>
    <dbReference type="NCBI Taxonomy" id="2072580"/>
    <lineage>
        <taxon>Eukaryota</taxon>
        <taxon>Metazoa</taxon>
        <taxon>Ecdysozoa</taxon>
        <taxon>Tardigrada</taxon>
        <taxon>Eutardigrada</taxon>
        <taxon>Parachela</taxon>
        <taxon>Hypsibioidea</taxon>
        <taxon>Hypsibiidae</taxon>
        <taxon>Hypsibius</taxon>
    </lineage>
</organism>
<name>A0A1W0WG92_HYPEX</name>
<evidence type="ECO:0000256" key="11">
    <source>
        <dbReference type="RuleBase" id="RU367023"/>
    </source>
</evidence>
<dbReference type="PANTHER" id="PTHR12317">
    <property type="entry name" value="DIACYLGLYCEROL O-ACYLTRANSFERASE"/>
    <property type="match status" value="1"/>
</dbReference>
<dbReference type="CDD" id="cd07987">
    <property type="entry name" value="LPLAT_MGAT-like"/>
    <property type="match status" value="1"/>
</dbReference>
<dbReference type="EC" id="2.3.1.-" evidence="11"/>
<reference evidence="13" key="1">
    <citation type="submission" date="2017-01" db="EMBL/GenBank/DDBJ databases">
        <title>Comparative genomics of anhydrobiosis in the tardigrade Hypsibius dujardini.</title>
        <authorList>
            <person name="Yoshida Y."/>
            <person name="Koutsovoulos G."/>
            <person name="Laetsch D."/>
            <person name="Stevens L."/>
            <person name="Kumar S."/>
            <person name="Horikawa D."/>
            <person name="Ishino K."/>
            <person name="Komine S."/>
            <person name="Tomita M."/>
            <person name="Blaxter M."/>
            <person name="Arakawa K."/>
        </authorList>
    </citation>
    <scope>NUCLEOTIDE SEQUENCE [LARGE SCALE GENOMIC DNA]</scope>
    <source>
        <strain evidence="13">Z151</strain>
    </source>
</reference>
<feature type="transmembrane region" description="Helical" evidence="11">
    <location>
        <begin position="21"/>
        <end position="46"/>
    </location>
</feature>
<evidence type="ECO:0000256" key="8">
    <source>
        <dbReference type="ARBA" id="ARBA00023098"/>
    </source>
</evidence>
<keyword evidence="3" id="KW-0444">Lipid biosynthesis</keyword>
<keyword evidence="9 11" id="KW-0472">Membrane</keyword>
<evidence type="ECO:0000256" key="5">
    <source>
        <dbReference type="ARBA" id="ARBA00022692"/>
    </source>
</evidence>
<protein>
    <recommendedName>
        <fullName evidence="11">Acyltransferase</fullName>
        <ecNumber evidence="11">2.3.1.-</ecNumber>
    </recommendedName>
</protein>
<evidence type="ECO:0000313" key="13">
    <source>
        <dbReference type="Proteomes" id="UP000192578"/>
    </source>
</evidence>
<dbReference type="InterPro" id="IPR007130">
    <property type="entry name" value="DAGAT"/>
</dbReference>
<sequence>MGRKIAGVELAPLNMPLHRRIQTLCAFTTSYLFFFGGLTSILFLLFLLHTKYYWITLLYVTWFWFDRDTSSRGGRPSQWLRNSAAYRYLRDYFPISLVKTADLDPKENYLIGYHPHGIMGFGTSNFVTEATGFSKEFPGIKSYVLTLKLLHYLPFYREYISAIGYCDVSKDSIDYILRTKGNAVVILIGGAKESLDANPSTSSIVLKNRKGFVKMALKNGAHLVPSYTFGENELFRQAFDNKPGSRLRRFQRFFQSRVGYAPICVTGRGFFQYSFGIVPHRVPLITVVGKPIHLTKTPSPSQEDIDKLHDRYMVALKDLFDEHKTKYGYGEQTIEFIE</sequence>
<evidence type="ECO:0000256" key="2">
    <source>
        <dbReference type="ARBA" id="ARBA00005420"/>
    </source>
</evidence>
<keyword evidence="7 11" id="KW-1133">Transmembrane helix</keyword>
<evidence type="ECO:0000256" key="6">
    <source>
        <dbReference type="ARBA" id="ARBA00022824"/>
    </source>
</evidence>
<proteinExistence type="inferred from homology"/>
<evidence type="ECO:0000256" key="4">
    <source>
        <dbReference type="ARBA" id="ARBA00022679"/>
    </source>
</evidence>
<evidence type="ECO:0000256" key="10">
    <source>
        <dbReference type="ARBA" id="ARBA00023315"/>
    </source>
</evidence>
<accession>A0A1W0WG92</accession>
<dbReference type="OrthoDB" id="264532at2759"/>
<gene>
    <name evidence="12" type="ORF">BV898_11570</name>
</gene>
<dbReference type="GO" id="GO:0005789">
    <property type="term" value="C:endoplasmic reticulum membrane"/>
    <property type="evidence" value="ECO:0007669"/>
    <property type="project" value="UniProtKB-SubCell"/>
</dbReference>
<comment type="caution">
    <text evidence="12">The sequence shown here is derived from an EMBL/GenBank/DDBJ whole genome shotgun (WGS) entry which is preliminary data.</text>
</comment>
<comment type="subcellular location">
    <subcellularLocation>
        <location evidence="1 11">Endoplasmic reticulum membrane</location>
        <topology evidence="1 11">Multi-pass membrane protein</topology>
    </subcellularLocation>
</comment>
<evidence type="ECO:0000256" key="3">
    <source>
        <dbReference type="ARBA" id="ARBA00022516"/>
    </source>
</evidence>
<evidence type="ECO:0000256" key="9">
    <source>
        <dbReference type="ARBA" id="ARBA00023136"/>
    </source>
</evidence>
<dbReference type="Proteomes" id="UP000192578">
    <property type="component" value="Unassembled WGS sequence"/>
</dbReference>
<dbReference type="GO" id="GO:0019432">
    <property type="term" value="P:triglyceride biosynthetic process"/>
    <property type="evidence" value="ECO:0007669"/>
    <property type="project" value="TreeGrafter"/>
</dbReference>